<dbReference type="GO" id="GO:0030955">
    <property type="term" value="F:potassium ion binding"/>
    <property type="evidence" value="ECO:0007669"/>
    <property type="project" value="UniProtKB-UniRule"/>
</dbReference>
<comment type="cofactor">
    <cofactor evidence="2">
        <name>K(+)</name>
        <dbReference type="ChEBI" id="CHEBI:29103"/>
    </cofactor>
</comment>
<proteinExistence type="inferred from homology"/>
<dbReference type="Proteomes" id="UP000632828">
    <property type="component" value="Unassembled WGS sequence"/>
</dbReference>
<dbReference type="Gene3D" id="3.20.20.60">
    <property type="entry name" value="Phosphoenolpyruvate-binding domains"/>
    <property type="match status" value="1"/>
</dbReference>
<evidence type="ECO:0000256" key="2">
    <source>
        <dbReference type="ARBA" id="ARBA00001958"/>
    </source>
</evidence>
<dbReference type="SUPFAM" id="SSF51621">
    <property type="entry name" value="Phosphoenolpyruvate/pyruvate domain"/>
    <property type="match status" value="1"/>
</dbReference>
<dbReference type="InterPro" id="IPR001697">
    <property type="entry name" value="Pyr_Knase"/>
</dbReference>
<dbReference type="PANTHER" id="PTHR11817">
    <property type="entry name" value="PYRUVATE KINASE"/>
    <property type="match status" value="1"/>
</dbReference>
<dbReference type="InterPro" id="IPR015795">
    <property type="entry name" value="Pyrv_Knase_C"/>
</dbReference>
<reference evidence="19" key="1">
    <citation type="submission" date="2020-09" db="EMBL/GenBank/DDBJ databases">
        <title>Pelobacter alkaliphilus sp. nov., a novel anaerobic arsenate-reducing bacterium from terrestrial mud volcano.</title>
        <authorList>
            <person name="Khomyakova M.A."/>
            <person name="Merkel A.Y."/>
            <person name="Slobodkin A.I."/>
        </authorList>
    </citation>
    <scope>NUCLEOTIDE SEQUENCE</scope>
    <source>
        <strain evidence="19">M08fum</strain>
    </source>
</reference>
<dbReference type="GO" id="GO:0004743">
    <property type="term" value="F:pyruvate kinase activity"/>
    <property type="evidence" value="ECO:0007669"/>
    <property type="project" value="UniProtKB-UniRule"/>
</dbReference>
<keyword evidence="8" id="KW-0479">Metal-binding</keyword>
<evidence type="ECO:0000256" key="10">
    <source>
        <dbReference type="ARBA" id="ARBA00022777"/>
    </source>
</evidence>
<comment type="cofactor">
    <cofactor evidence="1">
        <name>Mg(2+)</name>
        <dbReference type="ChEBI" id="CHEBI:18420"/>
    </cofactor>
</comment>
<evidence type="ECO:0000256" key="4">
    <source>
        <dbReference type="ARBA" id="ARBA00008663"/>
    </source>
</evidence>
<evidence type="ECO:0000313" key="20">
    <source>
        <dbReference type="Proteomes" id="UP000632828"/>
    </source>
</evidence>
<evidence type="ECO:0000256" key="12">
    <source>
        <dbReference type="ARBA" id="ARBA00022842"/>
    </source>
</evidence>
<dbReference type="FunFam" id="2.40.33.10:FF:000001">
    <property type="entry name" value="Pyruvate kinase"/>
    <property type="match status" value="1"/>
</dbReference>
<evidence type="ECO:0000259" key="18">
    <source>
        <dbReference type="Pfam" id="PF02887"/>
    </source>
</evidence>
<organism evidence="19 20">
    <name type="scientific">Pelovirga terrestris</name>
    <dbReference type="NCBI Taxonomy" id="2771352"/>
    <lineage>
        <taxon>Bacteria</taxon>
        <taxon>Pseudomonadati</taxon>
        <taxon>Thermodesulfobacteriota</taxon>
        <taxon>Desulfuromonadia</taxon>
        <taxon>Geobacterales</taxon>
        <taxon>Geobacteraceae</taxon>
        <taxon>Pelovirga</taxon>
    </lineage>
</organism>
<dbReference type="NCBIfam" id="NF004978">
    <property type="entry name" value="PRK06354.1"/>
    <property type="match status" value="1"/>
</dbReference>
<evidence type="ECO:0000256" key="6">
    <source>
        <dbReference type="ARBA" id="ARBA00018587"/>
    </source>
</evidence>
<dbReference type="Gene3D" id="3.40.1380.20">
    <property type="entry name" value="Pyruvate kinase, C-terminal domain"/>
    <property type="match status" value="1"/>
</dbReference>
<evidence type="ECO:0000256" key="9">
    <source>
        <dbReference type="ARBA" id="ARBA00022741"/>
    </source>
</evidence>
<dbReference type="GO" id="GO:0000287">
    <property type="term" value="F:magnesium ion binding"/>
    <property type="evidence" value="ECO:0007669"/>
    <property type="project" value="UniProtKB-UniRule"/>
</dbReference>
<evidence type="ECO:0000256" key="13">
    <source>
        <dbReference type="ARBA" id="ARBA00023152"/>
    </source>
</evidence>
<feature type="domain" description="Pyruvate kinase C-terminal" evidence="18">
    <location>
        <begin position="360"/>
        <end position="471"/>
    </location>
</feature>
<keyword evidence="7 16" id="KW-0808">Transferase</keyword>
<evidence type="ECO:0000256" key="8">
    <source>
        <dbReference type="ARBA" id="ARBA00022723"/>
    </source>
</evidence>
<comment type="pathway">
    <text evidence="3 16">Carbohydrate degradation; glycolysis; pyruvate from D-glyceraldehyde 3-phosphate: step 5/5.</text>
</comment>
<feature type="domain" description="Pyruvate kinase barrel" evidence="17">
    <location>
        <begin position="3"/>
        <end position="323"/>
    </location>
</feature>
<dbReference type="PRINTS" id="PR01050">
    <property type="entry name" value="PYRUVTKNASE"/>
</dbReference>
<dbReference type="GO" id="GO:0005524">
    <property type="term" value="F:ATP binding"/>
    <property type="evidence" value="ECO:0007669"/>
    <property type="project" value="UniProtKB-KW"/>
</dbReference>
<sequence>MYRHTKIVATVGPSCGEREQLENLLKAGVDVFRLNFSHGELEQKKIWIQQIRELSILHGKAVSILGDLQGPKIRTGVMRGGVQTLTRGQQVIVTTAEVEGGDGIIPTNYQDLPGDVEAGDRILLDDGQLELEVIRSSGIEVHCLVKQGGQLKDRKGINLPGVKVSTPALTAKDYVDLEFAIAQELDWVGLSFVRTAAEICQLKQIIFDHHSPIRVIAKIEKPEAVANFSDILAATDGVMVARGDLGVELPSEQVPLIQKGIIRQCNEAGKPVITATQMLESMIGNPRPTRAETSDVANAILDGTDAVMLSGETAAGLFPVAAVEVMDRIAHDVEADQNLHPRRSFKLEHSGFHQNIPDVIGQGACQAAEYVGAAAILAFTQTGSTATLVAKYRPSLPVYAVTPTQQVRRHLALYRGVSSLRVDIQGDTEAQIASVEKVVLEKGLLKPGDVVVITMGSPVSAPGTTNLLKIHRLGTGNFYEVHGAPYRVTS</sequence>
<dbReference type="InterPro" id="IPR018209">
    <property type="entry name" value="Pyrv_Knase_AS"/>
</dbReference>
<comment type="similarity">
    <text evidence="4 16">Belongs to the pyruvate kinase family.</text>
</comment>
<dbReference type="EMBL" id="JACWUN010000004">
    <property type="protein sequence ID" value="MBD1399923.1"/>
    <property type="molecule type" value="Genomic_DNA"/>
</dbReference>
<dbReference type="InterPro" id="IPR015813">
    <property type="entry name" value="Pyrv/PenolPyrv_kinase-like_dom"/>
</dbReference>
<dbReference type="FunFam" id="3.20.20.60:FF:000025">
    <property type="entry name" value="Pyruvate kinase"/>
    <property type="match status" value="1"/>
</dbReference>
<evidence type="ECO:0000313" key="19">
    <source>
        <dbReference type="EMBL" id="MBD1399923.1"/>
    </source>
</evidence>
<evidence type="ECO:0000259" key="17">
    <source>
        <dbReference type="Pfam" id="PF00224"/>
    </source>
</evidence>
<dbReference type="AlphaFoldDB" id="A0A8J6QMY5"/>
<keyword evidence="10 16" id="KW-0418">Kinase</keyword>
<dbReference type="InterPro" id="IPR015793">
    <property type="entry name" value="Pyrv_Knase_brl"/>
</dbReference>
<dbReference type="EC" id="2.7.1.40" evidence="5 15"/>
<dbReference type="GO" id="GO:0016301">
    <property type="term" value="F:kinase activity"/>
    <property type="evidence" value="ECO:0007669"/>
    <property type="project" value="UniProtKB-KW"/>
</dbReference>
<evidence type="ECO:0000256" key="16">
    <source>
        <dbReference type="RuleBase" id="RU000504"/>
    </source>
</evidence>
<comment type="caution">
    <text evidence="19">The sequence shown here is derived from an EMBL/GenBank/DDBJ whole genome shotgun (WGS) entry which is preliminary data.</text>
</comment>
<keyword evidence="11" id="KW-0067">ATP-binding</keyword>
<accession>A0A8J6QMY5</accession>
<keyword evidence="13 16" id="KW-0324">Glycolysis</keyword>
<evidence type="ECO:0000256" key="1">
    <source>
        <dbReference type="ARBA" id="ARBA00001946"/>
    </source>
</evidence>
<protein>
    <recommendedName>
        <fullName evidence="6 15">Pyruvate kinase</fullName>
        <ecNumber evidence="5 15">2.7.1.40</ecNumber>
    </recommendedName>
</protein>
<evidence type="ECO:0000256" key="5">
    <source>
        <dbReference type="ARBA" id="ARBA00012142"/>
    </source>
</evidence>
<name>A0A8J6QMY5_9BACT</name>
<dbReference type="RefSeq" id="WP_191154201.1">
    <property type="nucleotide sequence ID" value="NZ_JACWUN010000004.1"/>
</dbReference>
<comment type="catalytic activity">
    <reaction evidence="16">
        <text>pyruvate + ATP = phosphoenolpyruvate + ADP + H(+)</text>
        <dbReference type="Rhea" id="RHEA:18157"/>
        <dbReference type="ChEBI" id="CHEBI:15361"/>
        <dbReference type="ChEBI" id="CHEBI:15378"/>
        <dbReference type="ChEBI" id="CHEBI:30616"/>
        <dbReference type="ChEBI" id="CHEBI:58702"/>
        <dbReference type="ChEBI" id="CHEBI:456216"/>
        <dbReference type="EC" id="2.7.1.40"/>
    </reaction>
</comment>
<evidence type="ECO:0000256" key="11">
    <source>
        <dbReference type="ARBA" id="ARBA00022840"/>
    </source>
</evidence>
<gene>
    <name evidence="19" type="primary">pyk</name>
    <name evidence="19" type="ORF">ICT70_04485</name>
</gene>
<dbReference type="NCBIfam" id="TIGR01064">
    <property type="entry name" value="pyruv_kin"/>
    <property type="match status" value="1"/>
</dbReference>
<keyword evidence="12 16" id="KW-0460">Magnesium</keyword>
<evidence type="ECO:0000256" key="7">
    <source>
        <dbReference type="ARBA" id="ARBA00022679"/>
    </source>
</evidence>
<dbReference type="SUPFAM" id="SSF52935">
    <property type="entry name" value="PK C-terminal domain-like"/>
    <property type="match status" value="1"/>
</dbReference>
<dbReference type="Pfam" id="PF02887">
    <property type="entry name" value="PK_C"/>
    <property type="match status" value="1"/>
</dbReference>
<dbReference type="InterPro" id="IPR040442">
    <property type="entry name" value="Pyrv_kinase-like_dom_sf"/>
</dbReference>
<keyword evidence="9" id="KW-0547">Nucleotide-binding</keyword>
<dbReference type="SUPFAM" id="SSF50800">
    <property type="entry name" value="PK beta-barrel domain-like"/>
    <property type="match status" value="1"/>
</dbReference>
<dbReference type="Pfam" id="PF00224">
    <property type="entry name" value="PK"/>
    <property type="match status" value="1"/>
</dbReference>
<dbReference type="InterPro" id="IPR011037">
    <property type="entry name" value="Pyrv_Knase-like_insert_dom_sf"/>
</dbReference>
<evidence type="ECO:0000256" key="15">
    <source>
        <dbReference type="NCBIfam" id="TIGR01064"/>
    </source>
</evidence>
<dbReference type="InterPro" id="IPR015806">
    <property type="entry name" value="Pyrv_Knase_insert_dom_sf"/>
</dbReference>
<dbReference type="InterPro" id="IPR036918">
    <property type="entry name" value="Pyrv_Knase_C_sf"/>
</dbReference>
<evidence type="ECO:0000256" key="3">
    <source>
        <dbReference type="ARBA" id="ARBA00004997"/>
    </source>
</evidence>
<dbReference type="NCBIfam" id="NF004491">
    <property type="entry name" value="PRK05826.1"/>
    <property type="match status" value="1"/>
</dbReference>
<keyword evidence="14 19" id="KW-0670">Pyruvate</keyword>
<dbReference type="Gene3D" id="2.40.33.10">
    <property type="entry name" value="PK beta-barrel domain-like"/>
    <property type="match status" value="1"/>
</dbReference>
<evidence type="ECO:0000256" key="14">
    <source>
        <dbReference type="ARBA" id="ARBA00023317"/>
    </source>
</evidence>
<dbReference type="UniPathway" id="UPA00109">
    <property type="reaction ID" value="UER00188"/>
</dbReference>
<keyword evidence="20" id="KW-1185">Reference proteome</keyword>
<dbReference type="PROSITE" id="PS00110">
    <property type="entry name" value="PYRUVATE_KINASE"/>
    <property type="match status" value="1"/>
</dbReference>